<dbReference type="InterPro" id="IPR003197">
    <property type="entry name" value="QCR7"/>
</dbReference>
<accession>A0A0E9W901</accession>
<dbReference type="Pfam" id="PF02271">
    <property type="entry name" value="UCR_14kD"/>
    <property type="match status" value="1"/>
</dbReference>
<evidence type="ECO:0000256" key="9">
    <source>
        <dbReference type="ARBA" id="ARBA00023136"/>
    </source>
</evidence>
<evidence type="ECO:0000256" key="2">
    <source>
        <dbReference type="ARBA" id="ARBA00008554"/>
    </source>
</evidence>
<keyword evidence="8 12" id="KW-0496">Mitochondrion</keyword>
<evidence type="ECO:0000256" key="3">
    <source>
        <dbReference type="ARBA" id="ARBA00016323"/>
    </source>
</evidence>
<dbReference type="GO" id="GO:0005743">
    <property type="term" value="C:mitochondrial inner membrane"/>
    <property type="evidence" value="ECO:0007669"/>
    <property type="project" value="UniProtKB-SubCell"/>
</dbReference>
<comment type="subunit">
    <text evidence="10">Component of the ubiquinol-cytochrome c oxidoreductase (cytochrome b-c1 complex, complex III, CIII), a multisubunit enzyme composed of 3 respiratory subunits cytochrome b, cytochrome c1 and Rieske protein, 2 core protein subunits, and additional low-molecular weight protein subunits. The complex exists as an obligatory dimer and forms supercomplexes (SCs) in the inner mitochondrial membrane with cytochrome c oxidase (complex IV, CIV).</text>
</comment>
<keyword evidence="5 12" id="KW-0679">Respiratory chain</keyword>
<evidence type="ECO:0000256" key="8">
    <source>
        <dbReference type="ARBA" id="ARBA00023128"/>
    </source>
</evidence>
<name>A0A0E9W901_ANGAN</name>
<keyword evidence="9 12" id="KW-0472">Membrane</keyword>
<dbReference type="FunFam" id="1.10.1090.10:FF:000001">
    <property type="entry name" value="Cytochrome b-c1 complex subunit 7"/>
    <property type="match status" value="1"/>
</dbReference>
<evidence type="ECO:0000256" key="11">
    <source>
        <dbReference type="ARBA" id="ARBA00046393"/>
    </source>
</evidence>
<organism evidence="13">
    <name type="scientific">Anguilla anguilla</name>
    <name type="common">European freshwater eel</name>
    <name type="synonym">Muraena anguilla</name>
    <dbReference type="NCBI Taxonomy" id="7936"/>
    <lineage>
        <taxon>Eukaryota</taxon>
        <taxon>Metazoa</taxon>
        <taxon>Chordata</taxon>
        <taxon>Craniata</taxon>
        <taxon>Vertebrata</taxon>
        <taxon>Euteleostomi</taxon>
        <taxon>Actinopterygii</taxon>
        <taxon>Neopterygii</taxon>
        <taxon>Teleostei</taxon>
        <taxon>Anguilliformes</taxon>
        <taxon>Anguillidae</taxon>
        <taxon>Anguilla</taxon>
    </lineage>
</organism>
<evidence type="ECO:0000256" key="5">
    <source>
        <dbReference type="ARBA" id="ARBA00022660"/>
    </source>
</evidence>
<dbReference type="RefSeq" id="XP_035284398.1">
    <property type="nucleotide sequence ID" value="XM_035428507.1"/>
</dbReference>
<dbReference type="SUPFAM" id="SSF81524">
    <property type="entry name" value="14 kDa protein of cytochrome bc1 complex (Ubiquinol-cytochrome c reductase)"/>
    <property type="match status" value="1"/>
</dbReference>
<dbReference type="GO" id="GO:0006122">
    <property type="term" value="P:mitochondrial electron transport, ubiquinol to cytochrome c"/>
    <property type="evidence" value="ECO:0007669"/>
    <property type="project" value="InterPro"/>
</dbReference>
<dbReference type="PANTHER" id="PTHR12022:SF0">
    <property type="entry name" value="CYTOCHROME B-C1 COMPLEX SUBUNIT 7"/>
    <property type="match status" value="1"/>
</dbReference>
<reference evidence="13" key="2">
    <citation type="journal article" date="2015" name="Fish Shellfish Immunol.">
        <title>Early steps in the European eel (Anguilla anguilla)-Vibrio vulnificus interaction in the gills: Role of the RtxA13 toxin.</title>
        <authorList>
            <person name="Callol A."/>
            <person name="Pajuelo D."/>
            <person name="Ebbesson L."/>
            <person name="Teles M."/>
            <person name="MacKenzie S."/>
            <person name="Amaro C."/>
        </authorList>
    </citation>
    <scope>NUCLEOTIDE SEQUENCE</scope>
</reference>
<evidence type="ECO:0000256" key="1">
    <source>
        <dbReference type="ARBA" id="ARBA00004443"/>
    </source>
</evidence>
<comment type="similarity">
    <text evidence="2 12">Belongs to the UQCRB/QCR7 family.</text>
</comment>
<evidence type="ECO:0000256" key="7">
    <source>
        <dbReference type="ARBA" id="ARBA00022982"/>
    </source>
</evidence>
<dbReference type="PIRSF" id="PIRSF000022">
    <property type="entry name" value="Bc1_14K"/>
    <property type="match status" value="1"/>
</dbReference>
<keyword evidence="7 12" id="KW-0249">Electron transport</keyword>
<comment type="subunit">
    <text evidence="11">Component of the ubiquinol-cytochrome c oxidoreductase (cytochrome b-c1 complex, complex III, CIII), a multisubunit enzyme composed of 11 subunits. The complex is composed of 3 respiratory subunits cytochrome b, cytochrome c1 and Rieske protein UQCRFS1, 2 core protein subunits UQCRC1/QCR1 and UQCRC2/QCR2, and 6 low-molecular weight protein subunits UQCRH/QCR6, UQCRB/QCR7, UQCRQ/QCR8, UQCR10/QCR9, UQCR11/QCR10 and subunit 9, the cleavage product of Rieske protein UQCRFS1. The complex exists as an obligatory dimer and forms supercomplexes (SCs) in the inner mitochondrial membrane with NADH-ubiquinone oxidoreductase (complex I, CI) and cytochrome c oxidase (complex IV, CIV), resulting in different assemblies (supercomplex SCI(1)III(2)IV(1) and megacomplex MCI(2)III(2)IV(2)).</text>
</comment>
<evidence type="ECO:0000256" key="6">
    <source>
        <dbReference type="ARBA" id="ARBA00022792"/>
    </source>
</evidence>
<keyword evidence="4 12" id="KW-0813">Transport</keyword>
<proteinExistence type="inferred from homology"/>
<protein>
    <recommendedName>
        <fullName evidence="3 12">Cytochrome b-c1 complex subunit 7</fullName>
    </recommendedName>
</protein>
<dbReference type="OrthoDB" id="425749at2759"/>
<evidence type="ECO:0000256" key="4">
    <source>
        <dbReference type="ARBA" id="ARBA00022448"/>
    </source>
</evidence>
<dbReference type="PANTHER" id="PTHR12022">
    <property type="entry name" value="UBIQUINOL-CYTOCHROME C REDUCTASE COMPLEX 14 KD PROTEIN"/>
    <property type="match status" value="1"/>
</dbReference>
<reference evidence="13" key="1">
    <citation type="submission" date="2014-11" db="EMBL/GenBank/DDBJ databases">
        <authorList>
            <person name="Amaro Gonzalez C."/>
        </authorList>
    </citation>
    <scope>NUCLEOTIDE SEQUENCE</scope>
</reference>
<dbReference type="GeneID" id="118233130"/>
<keyword evidence="6 12" id="KW-0999">Mitochondrion inner membrane</keyword>
<evidence type="ECO:0000256" key="12">
    <source>
        <dbReference type="PIRNR" id="PIRNR000022"/>
    </source>
</evidence>
<evidence type="ECO:0000256" key="10">
    <source>
        <dbReference type="ARBA" id="ARBA00038521"/>
    </source>
</evidence>
<dbReference type="KEGG" id="aang:118233130"/>
<evidence type="ECO:0000313" key="13">
    <source>
        <dbReference type="EMBL" id="JAH85968.1"/>
    </source>
</evidence>
<dbReference type="Gene3D" id="1.10.1090.10">
    <property type="entry name" value="Cytochrome b-c1 complex subunit 7"/>
    <property type="match status" value="1"/>
</dbReference>
<comment type="subcellular location">
    <subcellularLocation>
        <location evidence="1">Mitochondrion inner membrane</location>
        <topology evidence="1">Peripheral membrane protein</topology>
        <orientation evidence="1">Matrix side</orientation>
    </subcellularLocation>
</comment>
<sequence>MASRAPASSGRLLLSFRKWYYNAAGFNKIGLMRDDTIYEDSDVKEALRRLPEPVYNDRMFRVKRALDLTMKQAILPKHLWTKYEEDVNYLEPYLKEVIRERKEKEAWQKK</sequence>
<dbReference type="EMBL" id="GBXM01022609">
    <property type="protein sequence ID" value="JAH85968.1"/>
    <property type="molecule type" value="Transcribed_RNA"/>
</dbReference>
<dbReference type="InterPro" id="IPR036544">
    <property type="entry name" value="QCR7_sf"/>
</dbReference>
<dbReference type="AlphaFoldDB" id="A0A0E9W901"/>
<dbReference type="OMA" id="PLAQWYT"/>
<dbReference type="GO" id="GO:0045275">
    <property type="term" value="C:respiratory chain complex III"/>
    <property type="evidence" value="ECO:0007669"/>
    <property type="project" value="InterPro"/>
</dbReference>
<dbReference type="CTD" id="7381"/>
<comment type="function">
    <text evidence="12">Component of the ubiquinol-cytochrome c oxidoreductase, a multisubunit transmembrane complex that is part of the mitochondrial electron transport chain which drives oxidative phosphorylation.</text>
</comment>